<sequence>MTDISPPVAARTAARLVLLLAVVTALTADLVRTSGPLIDQAFTAGVVQAGVTAVGTYAAAGALVALVCLRRQVAGPALLTGVVSLVVLRLAVQATHGSARFVVGLVAVALALAVLVVTAAVAARVSGRVVAAGVSGGLALAAALTLAWSTWDPVWRPGVVAWLTPVLLGGVAVLLARGLRRLPAAPAVRGLWLLGPFVGLAVMTVANPAFLASQTGLPLWVAGPLLLVPAVLVAVVLVLPVARAPRTPAWTDGLLVVVLGSASAGVFAAATWPHDPSGWRTVLVCLSLLVLAVGAPLALARALTRPVHDQSAARLAGAAACAGLGVIVPLLVYQLDYDVPLGVPNAVVPVLVAVLLSLMAARARSRARASERDAVGTDELDGADGTVELSTVGAPLRAQLVLVTLTCALLVVGTAVVLPSSGTGTPADERPPVADGTLQVLDWNLHYGVSTGPGVELDEMVDVIAGSGAQLVTLQEVSRGWVMGGGSDMATYLEQRLGMHSAFVPAADRQFGNMVLWDESLGDGTDVDPTALPYGAGPQRRSAVSVTLDVDGTPLRVTSVHLQHRMGNIDTRLDQIAALLDAEPVVGARLVAGDLNAEPGWPEVALFEAAGLTSAVDEAGDPLSSTFPSDAPSSRIDWIFGAGVSFSDVEVLDVRQSDHRPLVATVSLP</sequence>
<dbReference type="PANTHER" id="PTHR14859">
    <property type="entry name" value="CALCOFLUOR WHITE HYPERSENSITIVE PROTEIN PRECURSOR"/>
    <property type="match status" value="1"/>
</dbReference>
<dbReference type="PANTHER" id="PTHR14859:SF15">
    <property type="entry name" value="ENDONUCLEASE_EXONUCLEASE_PHOSPHATASE DOMAIN-CONTAINING PROTEIN"/>
    <property type="match status" value="1"/>
</dbReference>
<dbReference type="EMBL" id="CP138359">
    <property type="protein sequence ID" value="WPF81217.1"/>
    <property type="molecule type" value="Genomic_DNA"/>
</dbReference>
<dbReference type="GO" id="GO:0016020">
    <property type="term" value="C:membrane"/>
    <property type="evidence" value="ECO:0007669"/>
    <property type="project" value="GOC"/>
</dbReference>
<dbReference type="GO" id="GO:0006506">
    <property type="term" value="P:GPI anchor biosynthetic process"/>
    <property type="evidence" value="ECO:0007669"/>
    <property type="project" value="TreeGrafter"/>
</dbReference>
<feature type="transmembrane region" description="Helical" evidence="1">
    <location>
        <begin position="312"/>
        <end position="335"/>
    </location>
</feature>
<proteinExistence type="predicted"/>
<evidence type="ECO:0000313" key="3">
    <source>
        <dbReference type="EMBL" id="WPF81217.1"/>
    </source>
</evidence>
<dbReference type="InterPro" id="IPR005135">
    <property type="entry name" value="Endo/exonuclease/phosphatase"/>
</dbReference>
<dbReference type="Pfam" id="PF03372">
    <property type="entry name" value="Exo_endo_phos"/>
    <property type="match status" value="1"/>
</dbReference>
<feature type="domain" description="Endonuclease/exonuclease/phosphatase" evidence="2">
    <location>
        <begin position="443"/>
        <end position="659"/>
    </location>
</feature>
<feature type="transmembrane region" description="Helical" evidence="1">
    <location>
        <begin position="400"/>
        <end position="418"/>
    </location>
</feature>
<protein>
    <submittedName>
        <fullName evidence="3">Endonuclease</fullName>
    </submittedName>
</protein>
<dbReference type="KEGG" id="sbil:SANBI_002496"/>
<accession>A0AAF0Z4Z7</accession>
<dbReference type="InterPro" id="IPR036691">
    <property type="entry name" value="Endo/exonu/phosph_ase_sf"/>
</dbReference>
<feature type="transmembrane region" description="Helical" evidence="1">
    <location>
        <begin position="129"/>
        <end position="148"/>
    </location>
</feature>
<gene>
    <name evidence="3" type="ORF">SANBI_002496</name>
</gene>
<feature type="transmembrane region" description="Helical" evidence="1">
    <location>
        <begin position="341"/>
        <end position="361"/>
    </location>
</feature>
<evidence type="ECO:0000259" key="2">
    <source>
        <dbReference type="Pfam" id="PF03372"/>
    </source>
</evidence>
<name>A0AAF0Z4Z7_9MICO</name>
<keyword evidence="3" id="KW-0255">Endonuclease</keyword>
<dbReference type="AlphaFoldDB" id="A0AAF0Z4Z7"/>
<organism evidence="3 4">
    <name type="scientific">Sanguibacter biliveldensis</name>
    <dbReference type="NCBI Taxonomy" id="3030830"/>
    <lineage>
        <taxon>Bacteria</taxon>
        <taxon>Bacillati</taxon>
        <taxon>Actinomycetota</taxon>
        <taxon>Actinomycetes</taxon>
        <taxon>Micrococcales</taxon>
        <taxon>Sanguibacteraceae</taxon>
        <taxon>Sanguibacter</taxon>
    </lineage>
</organism>
<feature type="transmembrane region" description="Helical" evidence="1">
    <location>
        <begin position="254"/>
        <end position="272"/>
    </location>
</feature>
<dbReference type="RefSeq" id="WP_319155475.1">
    <property type="nucleotide sequence ID" value="NZ_CP138359.1"/>
</dbReference>
<feature type="transmembrane region" description="Helical" evidence="1">
    <location>
        <begin position="46"/>
        <end position="69"/>
    </location>
</feature>
<reference evidence="4" key="1">
    <citation type="submission" date="2023-11" db="EMBL/GenBank/DDBJ databases">
        <authorList>
            <person name="Helweg L.P."/>
            <person name="Kiel A."/>
            <person name="Hitz F."/>
            <person name="Ruckert-Reed C."/>
            <person name="Busche T."/>
            <person name="Kaltschmidt B."/>
            <person name="Kaltschmidt C."/>
        </authorList>
    </citation>
    <scope>NUCLEOTIDE SEQUENCE [LARGE SCALE GENOMIC DNA]</scope>
    <source>
        <strain evidence="4">4.1</strain>
    </source>
</reference>
<feature type="transmembrane region" description="Helical" evidence="1">
    <location>
        <begin position="191"/>
        <end position="211"/>
    </location>
</feature>
<feature type="transmembrane region" description="Helical" evidence="1">
    <location>
        <begin position="76"/>
        <end position="95"/>
    </location>
</feature>
<dbReference type="Gene3D" id="3.60.10.10">
    <property type="entry name" value="Endonuclease/exonuclease/phosphatase"/>
    <property type="match status" value="1"/>
</dbReference>
<dbReference type="InterPro" id="IPR051916">
    <property type="entry name" value="GPI-anchor_lipid_remodeler"/>
</dbReference>
<dbReference type="GO" id="GO:0004519">
    <property type="term" value="F:endonuclease activity"/>
    <property type="evidence" value="ECO:0007669"/>
    <property type="project" value="UniProtKB-KW"/>
</dbReference>
<feature type="transmembrane region" description="Helical" evidence="1">
    <location>
        <begin position="217"/>
        <end position="242"/>
    </location>
</feature>
<dbReference type="SUPFAM" id="SSF56219">
    <property type="entry name" value="DNase I-like"/>
    <property type="match status" value="1"/>
</dbReference>
<keyword evidence="3" id="KW-0540">Nuclease</keyword>
<feature type="transmembrane region" description="Helical" evidence="1">
    <location>
        <begin position="101"/>
        <end position="122"/>
    </location>
</feature>
<feature type="transmembrane region" description="Helical" evidence="1">
    <location>
        <begin position="278"/>
        <end position="300"/>
    </location>
</feature>
<evidence type="ECO:0000313" key="4">
    <source>
        <dbReference type="Proteomes" id="UP001304340"/>
    </source>
</evidence>
<keyword evidence="4" id="KW-1185">Reference proteome</keyword>
<keyword evidence="1" id="KW-0472">Membrane</keyword>
<evidence type="ECO:0000256" key="1">
    <source>
        <dbReference type="SAM" id="Phobius"/>
    </source>
</evidence>
<feature type="transmembrane region" description="Helical" evidence="1">
    <location>
        <begin position="160"/>
        <end position="179"/>
    </location>
</feature>
<dbReference type="Proteomes" id="UP001304340">
    <property type="component" value="Chromosome"/>
</dbReference>
<keyword evidence="3" id="KW-0378">Hydrolase</keyword>
<keyword evidence="1" id="KW-0812">Transmembrane</keyword>
<keyword evidence="1" id="KW-1133">Transmembrane helix</keyword>